<dbReference type="GO" id="GO:0016020">
    <property type="term" value="C:membrane"/>
    <property type="evidence" value="ECO:0007669"/>
    <property type="project" value="UniProtKB-SubCell"/>
</dbReference>
<evidence type="ECO:0000256" key="3">
    <source>
        <dbReference type="ARBA" id="ARBA00022692"/>
    </source>
</evidence>
<dbReference type="InterPro" id="IPR004345">
    <property type="entry name" value="TB2_DP1_HVA22"/>
</dbReference>
<name>A0A7S0C2K9_9STRA</name>
<evidence type="ECO:0000256" key="4">
    <source>
        <dbReference type="ARBA" id="ARBA00022989"/>
    </source>
</evidence>
<evidence type="ECO:0008006" key="9">
    <source>
        <dbReference type="Google" id="ProtNLM"/>
    </source>
</evidence>
<dbReference type="Pfam" id="PF03134">
    <property type="entry name" value="TB2_DP1_HVA22"/>
    <property type="match status" value="1"/>
</dbReference>
<gene>
    <name evidence="8" type="ORF">PINE0816_LOCUS6953</name>
</gene>
<evidence type="ECO:0000256" key="5">
    <source>
        <dbReference type="ARBA" id="ARBA00023136"/>
    </source>
</evidence>
<accession>A0A7S0C2K9</accession>
<proteinExistence type="inferred from homology"/>
<evidence type="ECO:0000256" key="1">
    <source>
        <dbReference type="ARBA" id="ARBA00004141"/>
    </source>
</evidence>
<evidence type="ECO:0000313" key="8">
    <source>
        <dbReference type="EMBL" id="CAD8410830.1"/>
    </source>
</evidence>
<evidence type="ECO:0000256" key="7">
    <source>
        <dbReference type="SAM" id="Phobius"/>
    </source>
</evidence>
<keyword evidence="5 7" id="KW-0472">Membrane</keyword>
<reference evidence="8" key="1">
    <citation type="submission" date="2021-01" db="EMBL/GenBank/DDBJ databases">
        <authorList>
            <person name="Corre E."/>
            <person name="Pelletier E."/>
            <person name="Niang G."/>
            <person name="Scheremetjew M."/>
            <person name="Finn R."/>
            <person name="Kale V."/>
            <person name="Holt S."/>
            <person name="Cochrane G."/>
            <person name="Meng A."/>
            <person name="Brown T."/>
            <person name="Cohen L."/>
        </authorList>
    </citation>
    <scope>NUCLEOTIDE SEQUENCE</scope>
    <source>
        <strain evidence="8">CCAP1064/1</strain>
    </source>
</reference>
<evidence type="ECO:0000256" key="2">
    <source>
        <dbReference type="ARBA" id="ARBA00008573"/>
    </source>
</evidence>
<keyword evidence="3 7" id="KW-0812">Transmembrane</keyword>
<sequence length="151" mass="17226">MLFFFGIGAGSLCQLVGFVYPAFKSFQAIENKIRGDDTQWLIYWVVYVFFTIIEFAVDFLLYWIPFYYAFKLAFLLWAMLPQTKGAKYLYDMFLKNLLKKNESRIDAALDDAKRSVTSVVTEVAAATAEVSSKGLSVAAEYANRSNTEKKD</sequence>
<comment type="similarity">
    <text evidence="2 6">Belongs to the DP1 family.</text>
</comment>
<feature type="transmembrane region" description="Helical" evidence="7">
    <location>
        <begin position="41"/>
        <end position="64"/>
    </location>
</feature>
<protein>
    <recommendedName>
        <fullName evidence="9">Receptor expression-enhancing protein</fullName>
    </recommendedName>
</protein>
<evidence type="ECO:0000256" key="6">
    <source>
        <dbReference type="RuleBase" id="RU362006"/>
    </source>
</evidence>
<dbReference type="AlphaFoldDB" id="A0A7S0C2K9"/>
<keyword evidence="4 7" id="KW-1133">Transmembrane helix</keyword>
<organism evidence="8">
    <name type="scientific">Proboscia inermis</name>
    <dbReference type="NCBI Taxonomy" id="420281"/>
    <lineage>
        <taxon>Eukaryota</taxon>
        <taxon>Sar</taxon>
        <taxon>Stramenopiles</taxon>
        <taxon>Ochrophyta</taxon>
        <taxon>Bacillariophyta</taxon>
        <taxon>Coscinodiscophyceae</taxon>
        <taxon>Rhizosoleniophycidae</taxon>
        <taxon>Rhizosoleniales</taxon>
        <taxon>Rhizosoleniaceae</taxon>
        <taxon>Proboscia</taxon>
    </lineage>
</organism>
<dbReference type="EMBL" id="HBEL01014525">
    <property type="protein sequence ID" value="CAD8410830.1"/>
    <property type="molecule type" value="Transcribed_RNA"/>
</dbReference>
<dbReference type="PANTHER" id="PTHR12300:SF161">
    <property type="entry name" value="RECEPTOR EXPRESSION-ENHANCING PROTEIN"/>
    <property type="match status" value="1"/>
</dbReference>
<comment type="subcellular location">
    <subcellularLocation>
        <location evidence="1 6">Membrane</location>
        <topology evidence="1 6">Multi-pass membrane protein</topology>
    </subcellularLocation>
</comment>
<dbReference type="PANTHER" id="PTHR12300">
    <property type="entry name" value="HVA22-LIKE PROTEINS"/>
    <property type="match status" value="1"/>
</dbReference>